<comment type="caution">
    <text evidence="2">The sequence shown here is derived from an EMBL/GenBank/DDBJ whole genome shotgun (WGS) entry which is preliminary data.</text>
</comment>
<dbReference type="PANTHER" id="PTHR33386">
    <property type="entry name" value="OS02G0740600 PROTEIN"/>
    <property type="match status" value="1"/>
</dbReference>
<keyword evidence="1" id="KW-0732">Signal</keyword>
<dbReference type="PANTHER" id="PTHR33386:SF13">
    <property type="entry name" value="EXPRESSED PROTEIN"/>
    <property type="match status" value="1"/>
</dbReference>
<feature type="chain" id="PRO_5038011452" evidence="1">
    <location>
        <begin position="19"/>
        <end position="113"/>
    </location>
</feature>
<dbReference type="Proteomes" id="UP000811246">
    <property type="component" value="Chromosome 3"/>
</dbReference>
<evidence type="ECO:0000313" key="3">
    <source>
        <dbReference type="Proteomes" id="UP000811246"/>
    </source>
</evidence>
<proteinExistence type="predicted"/>
<dbReference type="AlphaFoldDB" id="A0A922JVU4"/>
<feature type="signal peptide" evidence="1">
    <location>
        <begin position="1"/>
        <end position="18"/>
    </location>
</feature>
<evidence type="ECO:0000313" key="2">
    <source>
        <dbReference type="EMBL" id="KAG6722271.1"/>
    </source>
</evidence>
<organism evidence="2 3">
    <name type="scientific">Carya illinoinensis</name>
    <name type="common">Pecan</name>
    <dbReference type="NCBI Taxonomy" id="32201"/>
    <lineage>
        <taxon>Eukaryota</taxon>
        <taxon>Viridiplantae</taxon>
        <taxon>Streptophyta</taxon>
        <taxon>Embryophyta</taxon>
        <taxon>Tracheophyta</taxon>
        <taxon>Spermatophyta</taxon>
        <taxon>Magnoliopsida</taxon>
        <taxon>eudicotyledons</taxon>
        <taxon>Gunneridae</taxon>
        <taxon>Pentapetalae</taxon>
        <taxon>rosids</taxon>
        <taxon>fabids</taxon>
        <taxon>Fagales</taxon>
        <taxon>Juglandaceae</taxon>
        <taxon>Carya</taxon>
    </lineage>
</organism>
<accession>A0A922JVU4</accession>
<gene>
    <name evidence="2" type="ORF">I3842_03G152500</name>
</gene>
<reference evidence="2" key="1">
    <citation type="submission" date="2021-01" db="EMBL/GenBank/DDBJ databases">
        <authorList>
            <person name="Lovell J.T."/>
            <person name="Bentley N."/>
            <person name="Bhattarai G."/>
            <person name="Jenkins J.W."/>
            <person name="Sreedasyam A."/>
            <person name="Alarcon Y."/>
            <person name="Bock C."/>
            <person name="Boston L."/>
            <person name="Carlson J."/>
            <person name="Cervantes K."/>
            <person name="Clermont K."/>
            <person name="Krom N."/>
            <person name="Kubenka K."/>
            <person name="Mamidi S."/>
            <person name="Mattison C."/>
            <person name="Monteros M."/>
            <person name="Pisani C."/>
            <person name="Plott C."/>
            <person name="Rajasekar S."/>
            <person name="Rhein H.S."/>
            <person name="Rohla C."/>
            <person name="Song M."/>
            <person name="Hilaire R.S."/>
            <person name="Shu S."/>
            <person name="Wells L."/>
            <person name="Wang X."/>
            <person name="Webber J."/>
            <person name="Heerema R.J."/>
            <person name="Klein P."/>
            <person name="Conner P."/>
            <person name="Grauke L."/>
            <person name="Grimwood J."/>
            <person name="Schmutz J."/>
            <person name="Randall J.J."/>
        </authorList>
    </citation>
    <scope>NUCLEOTIDE SEQUENCE</scope>
    <source>
        <tissue evidence="2">Leaf</tissue>
    </source>
</reference>
<sequence>MIFLFLFLLICLNEISRSISGGIYKTDNLRASMGSKAPASWADQWGTREDYDGKLSSQVGHGSSSKMDGVKSAASAGLFKAKAAAVVGAQKVKTGTSLGFRWVKNHYQKRVSK</sequence>
<dbReference type="OrthoDB" id="779084at2759"/>
<evidence type="ECO:0000256" key="1">
    <source>
        <dbReference type="SAM" id="SignalP"/>
    </source>
</evidence>
<dbReference type="EMBL" id="CM031827">
    <property type="protein sequence ID" value="KAG6722271.1"/>
    <property type="molecule type" value="Genomic_DNA"/>
</dbReference>
<name>A0A922JVU4_CARIL</name>
<protein>
    <submittedName>
        <fullName evidence="2">Uncharacterized protein</fullName>
    </submittedName>
</protein>